<dbReference type="SMART" id="SM00855">
    <property type="entry name" value="PGAM"/>
    <property type="match status" value="1"/>
</dbReference>
<dbReference type="GO" id="GO:0016791">
    <property type="term" value="F:phosphatase activity"/>
    <property type="evidence" value="ECO:0007669"/>
    <property type="project" value="TreeGrafter"/>
</dbReference>
<dbReference type="Pfam" id="PF00300">
    <property type="entry name" value="His_Phos_1"/>
    <property type="match status" value="1"/>
</dbReference>
<dbReference type="EMBL" id="JAPDHF010000030">
    <property type="protein sequence ID" value="KAJ4002761.1"/>
    <property type="molecule type" value="Genomic_DNA"/>
</dbReference>
<gene>
    <name evidence="1" type="ORF">NW766_012691</name>
</gene>
<proteinExistence type="predicted"/>
<evidence type="ECO:0000313" key="1">
    <source>
        <dbReference type="EMBL" id="KAJ4002761.1"/>
    </source>
</evidence>
<accession>A0A9W8PEG8</accession>
<dbReference type="PANTHER" id="PTHR48100:SF54">
    <property type="entry name" value="PHOSPHATASE SPAC5H10.03-RELATED"/>
    <property type="match status" value="1"/>
</dbReference>
<dbReference type="InterPro" id="IPR029033">
    <property type="entry name" value="His_PPase_superfam"/>
</dbReference>
<dbReference type="InterPro" id="IPR013078">
    <property type="entry name" value="His_Pase_superF_clade-1"/>
</dbReference>
<evidence type="ECO:0000313" key="2">
    <source>
        <dbReference type="Proteomes" id="UP001152130"/>
    </source>
</evidence>
<dbReference type="CDD" id="cd07067">
    <property type="entry name" value="HP_PGM_like"/>
    <property type="match status" value="1"/>
</dbReference>
<dbReference type="InterPro" id="IPR050275">
    <property type="entry name" value="PGM_Phosphatase"/>
</dbReference>
<dbReference type="SUPFAM" id="SSF53254">
    <property type="entry name" value="Phosphoglycerate mutase-like"/>
    <property type="match status" value="1"/>
</dbReference>
<reference evidence="1" key="1">
    <citation type="submission" date="2022-10" db="EMBL/GenBank/DDBJ databases">
        <title>Fusarium specimens isolated from Avocado Roots.</title>
        <authorList>
            <person name="Stajich J."/>
            <person name="Roper C."/>
            <person name="Heimlech-Rivalta G."/>
        </authorList>
    </citation>
    <scope>NUCLEOTIDE SEQUENCE</scope>
    <source>
        <strain evidence="1">CF00143</strain>
    </source>
</reference>
<dbReference type="AlphaFoldDB" id="A0A9W8PEG8"/>
<evidence type="ECO:0008006" key="3">
    <source>
        <dbReference type="Google" id="ProtNLM"/>
    </source>
</evidence>
<keyword evidence="2" id="KW-1185">Reference proteome</keyword>
<name>A0A9W8PEG8_9HYPO</name>
<dbReference type="Gene3D" id="3.40.50.1240">
    <property type="entry name" value="Phosphoglycerate mutase-like"/>
    <property type="match status" value="1"/>
</dbReference>
<comment type="caution">
    <text evidence="1">The sequence shown here is derived from an EMBL/GenBank/DDBJ whole genome shotgun (WGS) entry which is preliminary data.</text>
</comment>
<protein>
    <recommendedName>
        <fullName evidence="3">Phosphoglycerate mutase</fullName>
    </recommendedName>
</protein>
<dbReference type="PANTHER" id="PTHR48100">
    <property type="entry name" value="BROAD-SPECIFICITY PHOSPHATASE YOR283W-RELATED"/>
    <property type="match status" value="1"/>
</dbReference>
<dbReference type="Proteomes" id="UP001152130">
    <property type="component" value="Unassembled WGS sequence"/>
</dbReference>
<dbReference type="GO" id="GO:0005737">
    <property type="term" value="C:cytoplasm"/>
    <property type="evidence" value="ECO:0007669"/>
    <property type="project" value="TreeGrafter"/>
</dbReference>
<sequence>MPPIIHCVRHGQGVHNLSYANHDLPDPELTPLGEEQTRALTTIFPELAKVELIVSSPLQRTIQTALLAFPAKLEAGMQVLALLEVQEASELICDTGSPLPGIKAIFDGLPVDFSLVEPDWCIKVCDINSLHSTQ</sequence>
<organism evidence="1 2">
    <name type="scientific">Fusarium irregulare</name>
    <dbReference type="NCBI Taxonomy" id="2494466"/>
    <lineage>
        <taxon>Eukaryota</taxon>
        <taxon>Fungi</taxon>
        <taxon>Dikarya</taxon>
        <taxon>Ascomycota</taxon>
        <taxon>Pezizomycotina</taxon>
        <taxon>Sordariomycetes</taxon>
        <taxon>Hypocreomycetidae</taxon>
        <taxon>Hypocreales</taxon>
        <taxon>Nectriaceae</taxon>
        <taxon>Fusarium</taxon>
        <taxon>Fusarium incarnatum-equiseti species complex</taxon>
    </lineage>
</organism>